<feature type="compositionally biased region" description="Polar residues" evidence="1">
    <location>
        <begin position="176"/>
        <end position="189"/>
    </location>
</feature>
<proteinExistence type="predicted"/>
<gene>
    <name evidence="2" type="ORF">BS50DRAFT_141116</name>
</gene>
<dbReference type="EMBL" id="KZ678142">
    <property type="protein sequence ID" value="PSN62234.1"/>
    <property type="molecule type" value="Genomic_DNA"/>
</dbReference>
<evidence type="ECO:0000313" key="3">
    <source>
        <dbReference type="Proteomes" id="UP000240883"/>
    </source>
</evidence>
<accession>A0A2T2N9Y8</accession>
<organism evidence="2 3">
    <name type="scientific">Corynespora cassiicola Philippines</name>
    <dbReference type="NCBI Taxonomy" id="1448308"/>
    <lineage>
        <taxon>Eukaryota</taxon>
        <taxon>Fungi</taxon>
        <taxon>Dikarya</taxon>
        <taxon>Ascomycota</taxon>
        <taxon>Pezizomycotina</taxon>
        <taxon>Dothideomycetes</taxon>
        <taxon>Pleosporomycetidae</taxon>
        <taxon>Pleosporales</taxon>
        <taxon>Corynesporascaceae</taxon>
        <taxon>Corynespora</taxon>
    </lineage>
</organism>
<dbReference type="AlphaFoldDB" id="A0A2T2N9Y8"/>
<keyword evidence="3" id="KW-1185">Reference proteome</keyword>
<sequence length="202" mass="22017">MKGRLTVQKVPSLPRSASQSEIDHGLAQFGAQSRRLEGRLAPSLRPPASPLPPHHRRLVDSASPMHTSNEKQREEDAETRAVTILGCTSSSNNLARILYGSRNRGPGRLDHCLYDGGGVGKAESQRRTSEISLLLLFFFLLFSRNKLSNNHHPDTGRKSCATSPDGPNVLNWGCTPPNQTHVSPTSPEVSTHHARGAGRGYD</sequence>
<reference evidence="2 3" key="1">
    <citation type="journal article" date="2018" name="Front. Microbiol.">
        <title>Genome-Wide Analysis of Corynespora cassiicola Leaf Fall Disease Putative Effectors.</title>
        <authorList>
            <person name="Lopez D."/>
            <person name="Ribeiro S."/>
            <person name="Label P."/>
            <person name="Fumanal B."/>
            <person name="Venisse J.S."/>
            <person name="Kohler A."/>
            <person name="de Oliveira R.R."/>
            <person name="Labutti K."/>
            <person name="Lipzen A."/>
            <person name="Lail K."/>
            <person name="Bauer D."/>
            <person name="Ohm R.A."/>
            <person name="Barry K.W."/>
            <person name="Spatafora J."/>
            <person name="Grigoriev I.V."/>
            <person name="Martin F.M."/>
            <person name="Pujade-Renaud V."/>
        </authorList>
    </citation>
    <scope>NUCLEOTIDE SEQUENCE [LARGE SCALE GENOMIC DNA]</scope>
    <source>
        <strain evidence="2 3">Philippines</strain>
    </source>
</reference>
<feature type="region of interest" description="Disordered" evidence="1">
    <location>
        <begin position="1"/>
        <end position="78"/>
    </location>
</feature>
<dbReference type="Proteomes" id="UP000240883">
    <property type="component" value="Unassembled WGS sequence"/>
</dbReference>
<feature type="region of interest" description="Disordered" evidence="1">
    <location>
        <begin position="173"/>
        <end position="202"/>
    </location>
</feature>
<evidence type="ECO:0000313" key="2">
    <source>
        <dbReference type="EMBL" id="PSN62234.1"/>
    </source>
</evidence>
<evidence type="ECO:0000256" key="1">
    <source>
        <dbReference type="SAM" id="MobiDB-lite"/>
    </source>
</evidence>
<protein>
    <submittedName>
        <fullName evidence="2">Uncharacterized protein</fullName>
    </submittedName>
</protein>
<name>A0A2T2N9Y8_CORCC</name>